<sequence>MFKWLKSLFRSNSEDNEEDEIQENNDGGFIFENSMKSCDFQGNGKLYDKKKFLIYEGDFKDGKPHGKGVAYIGDEVYIVANYKGDRTGV</sequence>
<proteinExistence type="predicted"/>
<dbReference type="Proteomes" id="UP000188637">
    <property type="component" value="Unassembled WGS sequence"/>
</dbReference>
<comment type="caution">
    <text evidence="1">The sequence shown here is derived from an EMBL/GenBank/DDBJ whole genome shotgun (WGS) entry which is preliminary data.</text>
</comment>
<organism evidence="1 2">
    <name type="scientific">Candidatus Epulonipiscium fishelsonii</name>
    <dbReference type="NCBI Taxonomy" id="77094"/>
    <lineage>
        <taxon>Bacteria</taxon>
        <taxon>Bacillati</taxon>
        <taxon>Bacillota</taxon>
        <taxon>Clostridia</taxon>
        <taxon>Lachnospirales</taxon>
        <taxon>Lachnospiraceae</taxon>
        <taxon>Candidatus Epulonipiscium</taxon>
    </lineage>
</organism>
<evidence type="ECO:0000313" key="1">
    <source>
        <dbReference type="EMBL" id="ONI38191.1"/>
    </source>
</evidence>
<protein>
    <submittedName>
        <fullName evidence="1">Uncharacterized protein</fullName>
    </submittedName>
</protein>
<name>A0ACC8X8K3_9FIRM</name>
<accession>A0ACC8X8K3</accession>
<gene>
    <name evidence="1" type="ORF">AN640_02745</name>
</gene>
<dbReference type="EMBL" id="LJHD01000299">
    <property type="protein sequence ID" value="ONI38191.1"/>
    <property type="molecule type" value="Genomic_DNA"/>
</dbReference>
<reference evidence="1" key="1">
    <citation type="submission" date="2016-08" db="EMBL/GenBank/DDBJ databases">
        <authorList>
            <person name="Ngugi D.K."/>
            <person name="Miyake S."/>
            <person name="Stingl U."/>
        </authorList>
    </citation>
    <scope>NUCLEOTIDE SEQUENCE</scope>
    <source>
        <strain evidence="1">SCG-D08WGA-EpuloA1</strain>
    </source>
</reference>
<keyword evidence="2" id="KW-1185">Reference proteome</keyword>
<evidence type="ECO:0000313" key="2">
    <source>
        <dbReference type="Proteomes" id="UP000188637"/>
    </source>
</evidence>